<organism evidence="2 3">
    <name type="scientific">Brachyspira hampsonii 30446</name>
    <dbReference type="NCBI Taxonomy" id="1289135"/>
    <lineage>
        <taxon>Bacteria</taxon>
        <taxon>Pseudomonadati</taxon>
        <taxon>Spirochaetota</taxon>
        <taxon>Spirochaetia</taxon>
        <taxon>Brachyspirales</taxon>
        <taxon>Brachyspiraceae</taxon>
        <taxon>Brachyspira</taxon>
    </lineage>
</organism>
<evidence type="ECO:0000256" key="1">
    <source>
        <dbReference type="SAM" id="MobiDB-lite"/>
    </source>
</evidence>
<sequence>MKNNKNYYTIIPSNVRYDKRLKSLSKLIYGEIAALTNDKGYCWANNHYFAEIYSVSKDTISRSIKQLEEYNYIKCVYDKTKQNNEKRKIYIKKFNYVSAKKPIQYSENCDDGIDKKAEDNNKDNNLNNKDSRLKNTNQLNKADKKIFSPSSDFDIFVNELINTFNFLTGNKASKLYQVHSFKTKYSREEIKLIFEDRKYDWRDCINLAKQKVKYKDNLSGIWLDFLSYLKIYLMKGDRENTIKRHYSKVELIKREERLKEIELIKMQKEREEKLKLLEEEKRLGFDNMTEDEIIEFTKRNLMFLKRA</sequence>
<dbReference type="Proteomes" id="UP000011663">
    <property type="component" value="Unassembled WGS sequence"/>
</dbReference>
<feature type="region of interest" description="Disordered" evidence="1">
    <location>
        <begin position="114"/>
        <end position="134"/>
    </location>
</feature>
<evidence type="ECO:0000313" key="2">
    <source>
        <dbReference type="EMBL" id="EKV55809.1"/>
    </source>
</evidence>
<dbReference type="STRING" id="1289135.A966_13190"/>
<dbReference type="EMBL" id="ALNZ01000037">
    <property type="protein sequence ID" value="EKV55809.1"/>
    <property type="molecule type" value="Genomic_DNA"/>
</dbReference>
<dbReference type="Pfam" id="PF13730">
    <property type="entry name" value="HTH_36"/>
    <property type="match status" value="1"/>
</dbReference>
<protein>
    <submittedName>
        <fullName evidence="2">Uncharacterized protein</fullName>
    </submittedName>
</protein>
<dbReference type="GeneID" id="66489033"/>
<dbReference type="RefSeq" id="WP_008726214.1">
    <property type="nucleotide sequence ID" value="NZ_JH994111.1"/>
</dbReference>
<name>A0A2U4EZ43_9SPIR</name>
<evidence type="ECO:0000313" key="3">
    <source>
        <dbReference type="Proteomes" id="UP000011663"/>
    </source>
</evidence>
<dbReference type="AlphaFoldDB" id="A0A2U4EZ43"/>
<accession>A0A2U4EZ43</accession>
<reference evidence="2 3" key="1">
    <citation type="submission" date="2012-07" db="EMBL/GenBank/DDBJ databases">
        <title>Genome sequence of Brachyspira sp. 30446, isolated from a pig with mucohaemorrhagic colitis.</title>
        <authorList>
            <person name="Rubin J.E."/>
            <person name="Fernando C."/>
            <person name="Harding J.C.S."/>
            <person name="Hill J.E."/>
        </authorList>
    </citation>
    <scope>NUCLEOTIDE SEQUENCE [LARGE SCALE GENOMIC DNA]</scope>
    <source>
        <strain evidence="2 3">30446</strain>
    </source>
</reference>
<comment type="caution">
    <text evidence="2">The sequence shown here is derived from an EMBL/GenBank/DDBJ whole genome shotgun (WGS) entry which is preliminary data.</text>
</comment>
<gene>
    <name evidence="2" type="ORF">A966_13190</name>
</gene>
<dbReference type="OrthoDB" id="324554at2"/>
<proteinExistence type="predicted"/>